<evidence type="ECO:0000256" key="4">
    <source>
        <dbReference type="ARBA" id="ARBA00022679"/>
    </source>
</evidence>
<evidence type="ECO:0000259" key="6">
    <source>
        <dbReference type="Pfam" id="PF00535"/>
    </source>
</evidence>
<proteinExistence type="predicted"/>
<keyword evidence="4" id="KW-0808">Transferase</keyword>
<dbReference type="Proteomes" id="UP000183982">
    <property type="component" value="Unassembled WGS sequence"/>
</dbReference>
<keyword evidence="2" id="KW-1003">Cell membrane</keyword>
<evidence type="ECO:0000313" key="7">
    <source>
        <dbReference type="EMBL" id="SHJ15911.1"/>
    </source>
</evidence>
<protein>
    <recommendedName>
        <fullName evidence="6">Glycosyltransferase 2-like domain-containing protein</fullName>
    </recommendedName>
</protein>
<dbReference type="InterPro" id="IPR026461">
    <property type="entry name" value="Trfase_2_rSAM/seldom_assoc"/>
</dbReference>
<dbReference type="Pfam" id="PF00535">
    <property type="entry name" value="Glycos_transf_2"/>
    <property type="match status" value="1"/>
</dbReference>
<dbReference type="RefSeq" id="WP_073250869.1">
    <property type="nucleotide sequence ID" value="NZ_FQZQ01000005.1"/>
</dbReference>
<dbReference type="NCBIfam" id="TIGR04283">
    <property type="entry name" value="glyco_like_mftF"/>
    <property type="match status" value="1"/>
</dbReference>
<dbReference type="GO" id="GO:0016757">
    <property type="term" value="F:glycosyltransferase activity"/>
    <property type="evidence" value="ECO:0007669"/>
    <property type="project" value="UniProtKB-KW"/>
</dbReference>
<dbReference type="GO" id="GO:0005886">
    <property type="term" value="C:plasma membrane"/>
    <property type="evidence" value="ECO:0007669"/>
    <property type="project" value="UniProtKB-SubCell"/>
</dbReference>
<feature type="domain" description="Glycosyltransferase 2-like" evidence="6">
    <location>
        <begin position="6"/>
        <end position="111"/>
    </location>
</feature>
<dbReference type="SUPFAM" id="SSF53448">
    <property type="entry name" value="Nucleotide-diphospho-sugar transferases"/>
    <property type="match status" value="1"/>
</dbReference>
<dbReference type="STRING" id="1470563.SAMN05444000_105190"/>
<evidence type="ECO:0000256" key="5">
    <source>
        <dbReference type="ARBA" id="ARBA00023136"/>
    </source>
</evidence>
<name>A0A1M6H141_9RHOB</name>
<comment type="subcellular location">
    <subcellularLocation>
        <location evidence="1">Cell membrane</location>
    </subcellularLocation>
</comment>
<organism evidence="7 8">
    <name type="scientific">Shimia gijangensis</name>
    <dbReference type="NCBI Taxonomy" id="1470563"/>
    <lineage>
        <taxon>Bacteria</taxon>
        <taxon>Pseudomonadati</taxon>
        <taxon>Pseudomonadota</taxon>
        <taxon>Alphaproteobacteria</taxon>
        <taxon>Rhodobacterales</taxon>
        <taxon>Roseobacteraceae</taxon>
    </lineage>
</organism>
<reference evidence="8" key="1">
    <citation type="submission" date="2016-11" db="EMBL/GenBank/DDBJ databases">
        <authorList>
            <person name="Varghese N."/>
            <person name="Submissions S."/>
        </authorList>
    </citation>
    <scope>NUCLEOTIDE SEQUENCE [LARGE SCALE GENOMIC DNA]</scope>
    <source>
        <strain evidence="8">DSM 100564</strain>
    </source>
</reference>
<gene>
    <name evidence="7" type="ORF">SAMN05444000_105190</name>
</gene>
<dbReference type="InterPro" id="IPR001173">
    <property type="entry name" value="Glyco_trans_2-like"/>
</dbReference>
<evidence type="ECO:0000256" key="1">
    <source>
        <dbReference type="ARBA" id="ARBA00004236"/>
    </source>
</evidence>
<dbReference type="PANTHER" id="PTHR43646:SF2">
    <property type="entry name" value="GLYCOSYLTRANSFERASE 2-LIKE DOMAIN-CONTAINING PROTEIN"/>
    <property type="match status" value="1"/>
</dbReference>
<accession>A0A1M6H141</accession>
<dbReference type="InterPro" id="IPR029044">
    <property type="entry name" value="Nucleotide-diphossugar_trans"/>
</dbReference>
<dbReference type="EMBL" id="FQZQ01000005">
    <property type="protein sequence ID" value="SHJ15911.1"/>
    <property type="molecule type" value="Genomic_DNA"/>
</dbReference>
<sequence>MRAPMSVVIPTLNAEAALAVCLPGLFEGVQAGMIRELIVVDGGSDDGTVVLAQDAGATVIETKPSRGAQLRRGCDVAKGEWLLVLHADSCLQDGWTNIVQAHLGQHRAGFFKLRFEGGGVMAAMVSGWANLRSRVFGLPFGDQGLLISRKLYEDVGGYPEFAVMEDVAMARALSGCLVALDCRITTSAERYHEQGWLRRGARNMLLQLRFLAGASPEKLARVYRKR</sequence>
<evidence type="ECO:0000256" key="2">
    <source>
        <dbReference type="ARBA" id="ARBA00022475"/>
    </source>
</evidence>
<keyword evidence="5" id="KW-0472">Membrane</keyword>
<evidence type="ECO:0000313" key="8">
    <source>
        <dbReference type="Proteomes" id="UP000183982"/>
    </source>
</evidence>
<dbReference type="Gene3D" id="3.90.550.10">
    <property type="entry name" value="Spore Coat Polysaccharide Biosynthesis Protein SpsA, Chain A"/>
    <property type="match status" value="1"/>
</dbReference>
<dbReference type="AlphaFoldDB" id="A0A1M6H141"/>
<keyword evidence="3" id="KW-0328">Glycosyltransferase</keyword>
<dbReference type="CDD" id="cd02522">
    <property type="entry name" value="GT_2_like_a"/>
    <property type="match status" value="1"/>
</dbReference>
<dbReference type="PANTHER" id="PTHR43646">
    <property type="entry name" value="GLYCOSYLTRANSFERASE"/>
    <property type="match status" value="1"/>
</dbReference>
<keyword evidence="8" id="KW-1185">Reference proteome</keyword>
<dbReference type="OrthoDB" id="5291101at2"/>
<evidence type="ECO:0000256" key="3">
    <source>
        <dbReference type="ARBA" id="ARBA00022676"/>
    </source>
</evidence>